<dbReference type="EMBL" id="CP048833">
    <property type="protein sequence ID" value="QJP11838.1"/>
    <property type="molecule type" value="Genomic_DNA"/>
</dbReference>
<dbReference type="Proteomes" id="UP000502549">
    <property type="component" value="Chromosome"/>
</dbReference>
<evidence type="ECO:0000313" key="2">
    <source>
        <dbReference type="Proteomes" id="UP000502549"/>
    </source>
</evidence>
<dbReference type="KEGG" id="pmui:G4G71_29620"/>
<keyword evidence="2" id="KW-1185">Reference proteome</keyword>
<organism evidence="1 2">
    <name type="scientific">Pseudomonas multiresinivorans</name>
    <dbReference type="NCBI Taxonomy" id="95301"/>
    <lineage>
        <taxon>Bacteria</taxon>
        <taxon>Pseudomonadati</taxon>
        <taxon>Pseudomonadota</taxon>
        <taxon>Gammaproteobacteria</taxon>
        <taxon>Pseudomonadales</taxon>
        <taxon>Pseudomonadaceae</taxon>
        <taxon>Pseudomonas</taxon>
    </lineage>
</organism>
<evidence type="ECO:0000313" key="1">
    <source>
        <dbReference type="EMBL" id="QJP11838.1"/>
    </source>
</evidence>
<protein>
    <submittedName>
        <fullName evidence="1">Tail fiber assembly protein</fullName>
    </submittedName>
</protein>
<sequence length="141" mass="15766">MLNFLKASQPFWVDEAQTGISLLVTFEGLGEVPFTATPNDGEAHGREIFQKAIAGEFGDIAPCAVPTSGQLIAEISYQKSHLLQQAAEKIAPLQDSVELGIATPEEIQRLHDWKVYRVEVNRVEQQPHYPQTLMWPQLPEQ</sequence>
<dbReference type="AlphaFoldDB" id="A0A7Z3GT65"/>
<proteinExistence type="predicted"/>
<dbReference type="RefSeq" id="WP_169942371.1">
    <property type="nucleotide sequence ID" value="NZ_CP048833.1"/>
</dbReference>
<dbReference type="InterPro" id="IPR003458">
    <property type="entry name" value="Phage_T4_Gp38_tail_assem"/>
</dbReference>
<gene>
    <name evidence="1" type="ORF">G4G71_29620</name>
</gene>
<reference evidence="1 2" key="1">
    <citation type="submission" date="2020-02" db="EMBL/GenBank/DDBJ databases">
        <title>Complete genome sequence of Pseudomonas multiresinivorans ORNL1.</title>
        <authorList>
            <person name="Podar M."/>
        </authorList>
    </citation>
    <scope>NUCLEOTIDE SEQUENCE [LARGE SCALE GENOMIC DNA]</scope>
    <source>
        <strain evidence="2">populi</strain>
    </source>
</reference>
<accession>A0A7Z3GT65</accession>
<dbReference type="Pfam" id="PF02413">
    <property type="entry name" value="Caudo_TAP"/>
    <property type="match status" value="1"/>
</dbReference>
<name>A0A7Z3GT65_9PSED</name>